<dbReference type="InterPro" id="IPR045006">
    <property type="entry name" value="CHLI-like"/>
</dbReference>
<dbReference type="Pfam" id="PF13335">
    <property type="entry name" value="Mg_chelatase_C"/>
    <property type="match status" value="1"/>
</dbReference>
<dbReference type="SUPFAM" id="SSF52540">
    <property type="entry name" value="P-loop containing nucleoside triphosphate hydrolases"/>
    <property type="match status" value="1"/>
</dbReference>
<dbReference type="SUPFAM" id="SSF54211">
    <property type="entry name" value="Ribosomal protein S5 domain 2-like"/>
    <property type="match status" value="1"/>
</dbReference>
<dbReference type="EMBL" id="CP046883">
    <property type="protein sequence ID" value="QNH96176.1"/>
    <property type="molecule type" value="Genomic_DNA"/>
</dbReference>
<dbReference type="Gene3D" id="3.30.230.10">
    <property type="match status" value="1"/>
</dbReference>
<dbReference type="SMART" id="SM00382">
    <property type="entry name" value="AAA"/>
    <property type="match status" value="1"/>
</dbReference>
<protein>
    <submittedName>
        <fullName evidence="2">YifB family Mg chelatase-like AAA ATPase</fullName>
    </submittedName>
</protein>
<organism evidence="2 3">
    <name type="scientific">Corynebacterium anserum</name>
    <dbReference type="NCBI Taxonomy" id="2684406"/>
    <lineage>
        <taxon>Bacteria</taxon>
        <taxon>Bacillati</taxon>
        <taxon>Actinomycetota</taxon>
        <taxon>Actinomycetes</taxon>
        <taxon>Mycobacteriales</taxon>
        <taxon>Corynebacteriaceae</taxon>
        <taxon>Corynebacterium</taxon>
    </lineage>
</organism>
<dbReference type="KEGG" id="cans:GP473_05455"/>
<dbReference type="InterPro" id="IPR003593">
    <property type="entry name" value="AAA+_ATPase"/>
</dbReference>
<comment type="similarity">
    <text evidence="1">Belongs to the Mg-chelatase subunits D/I family. ComM subfamily.</text>
</comment>
<dbReference type="InterPro" id="IPR027417">
    <property type="entry name" value="P-loop_NTPase"/>
</dbReference>
<keyword evidence="3" id="KW-1185">Reference proteome</keyword>
<dbReference type="InterPro" id="IPR000523">
    <property type="entry name" value="Mg_chelatse_chII-like_cat_dom"/>
</dbReference>
<name>A0A7G7YNV6_9CORY</name>
<gene>
    <name evidence="2" type="ORF">GP473_05455</name>
</gene>
<dbReference type="InterPro" id="IPR014721">
    <property type="entry name" value="Ribsml_uS5_D2-typ_fold_subgr"/>
</dbReference>
<dbReference type="GO" id="GO:0005524">
    <property type="term" value="F:ATP binding"/>
    <property type="evidence" value="ECO:0007669"/>
    <property type="project" value="InterPro"/>
</dbReference>
<dbReference type="NCBIfam" id="TIGR00368">
    <property type="entry name" value="YifB family Mg chelatase-like AAA ATPase"/>
    <property type="match status" value="1"/>
</dbReference>
<dbReference type="InterPro" id="IPR020568">
    <property type="entry name" value="Ribosomal_Su5_D2-typ_SF"/>
</dbReference>
<dbReference type="Gene3D" id="3.40.50.300">
    <property type="entry name" value="P-loop containing nucleotide triphosphate hydrolases"/>
    <property type="match status" value="1"/>
</dbReference>
<evidence type="ECO:0000313" key="2">
    <source>
        <dbReference type="EMBL" id="QNH96176.1"/>
    </source>
</evidence>
<dbReference type="CDD" id="cd00009">
    <property type="entry name" value="AAA"/>
    <property type="match status" value="1"/>
</dbReference>
<evidence type="ECO:0000256" key="1">
    <source>
        <dbReference type="ARBA" id="ARBA00006354"/>
    </source>
</evidence>
<evidence type="ECO:0000313" key="3">
    <source>
        <dbReference type="Proteomes" id="UP000515275"/>
    </source>
</evidence>
<dbReference type="Proteomes" id="UP000515275">
    <property type="component" value="Chromosome"/>
</dbReference>
<sequence>MGVGYTLSMALEGLEGLVVRVECDVALGLPGISVIGMGDAAVVQARDRVRAALTNSGLQWPGQRVVMSLSPAGVPKAGAGYDLAMVCAMLVARNKSPVAQECVKDTVLVGELGLDGRLRPVPGILPIIVAAGSRGLKRALIPADNAVEGVQAAGLTDGVDVLVAENLREVVDWMSNDRKLLTAAEYVELADLGGATGAGMDAPSRGGGFHATMDFADVVSQPEARKAVEVAAAGGHALMLSGPPGTGKSMLAQRLPQLLPPMGQEELVEAAAIHSVSGMRGDLESIFRGQRPFVAPHHTVTVAGLIGGGARPLPGAISLAHHGVLFLDEVAEISRPVLDSLRAPMETRRVELVRNKRSVMYPAQFQLVCAANPCPCGAETDVDCTCRSGDRARYQARLSGPLRDRIDVFARTRSNRLALLTNEKEETTATVRQRVLQAHDRARARWSGVDKDQGSNCSWLNATVPGKTLRRDYPAEESGMLILQDLLRSGRLSQRSVDRALRVSWTLCDLRDAAIPSTEDVLDAVDMFSDEL</sequence>
<reference evidence="2 3" key="1">
    <citation type="submission" date="2019-12" db="EMBL/GenBank/DDBJ databases">
        <title>Corynebacterium sp. nov., isolated from feces of the Anser Albifrons in China.</title>
        <authorList>
            <person name="Liu Q."/>
        </authorList>
    </citation>
    <scope>NUCLEOTIDE SEQUENCE [LARGE SCALE GENOMIC DNA]</scope>
    <source>
        <strain evidence="2 3">23H37-10</strain>
    </source>
</reference>
<dbReference type="AlphaFoldDB" id="A0A7G7YNV6"/>
<proteinExistence type="inferred from homology"/>
<dbReference type="Pfam" id="PF13541">
    <property type="entry name" value="ChlI"/>
    <property type="match status" value="1"/>
</dbReference>
<dbReference type="Pfam" id="PF01078">
    <property type="entry name" value="Mg_chelatase"/>
    <property type="match status" value="1"/>
</dbReference>
<dbReference type="PANTHER" id="PTHR32039">
    <property type="entry name" value="MAGNESIUM-CHELATASE SUBUNIT CHLI"/>
    <property type="match status" value="1"/>
</dbReference>
<dbReference type="InterPro" id="IPR004482">
    <property type="entry name" value="Mg_chelat-rel"/>
</dbReference>
<dbReference type="PANTHER" id="PTHR32039:SF7">
    <property type="entry name" value="COMPETENCE PROTEIN COMM"/>
    <property type="match status" value="1"/>
</dbReference>
<dbReference type="InterPro" id="IPR025158">
    <property type="entry name" value="Mg_chelat-rel_C"/>
</dbReference>
<accession>A0A7G7YNV6</accession>